<organism evidence="16 17">
    <name type="scientific">Cercopithifilaria johnstoni</name>
    <dbReference type="NCBI Taxonomy" id="2874296"/>
    <lineage>
        <taxon>Eukaryota</taxon>
        <taxon>Metazoa</taxon>
        <taxon>Ecdysozoa</taxon>
        <taxon>Nematoda</taxon>
        <taxon>Chromadorea</taxon>
        <taxon>Rhabditida</taxon>
        <taxon>Spirurina</taxon>
        <taxon>Spiruromorpha</taxon>
        <taxon>Filarioidea</taxon>
        <taxon>Onchocercidae</taxon>
        <taxon>Cercopithifilaria</taxon>
    </lineage>
</organism>
<keyword evidence="6 13" id="KW-0732">Signal</keyword>
<evidence type="ECO:0000256" key="13">
    <source>
        <dbReference type="RuleBase" id="RU000687"/>
    </source>
</evidence>
<dbReference type="PROSITE" id="PS00236">
    <property type="entry name" value="NEUROTR_ION_CHANNEL"/>
    <property type="match status" value="1"/>
</dbReference>
<keyword evidence="5 13" id="KW-0812">Transmembrane</keyword>
<dbReference type="InterPro" id="IPR038050">
    <property type="entry name" value="Neuro_actylchol_rec"/>
</dbReference>
<dbReference type="FunFam" id="2.70.170.10:FF:000035">
    <property type="entry name" value="Ligand-Gated ion Channel"/>
    <property type="match status" value="1"/>
</dbReference>
<gene>
    <name evidence="16" type="ORF">CJOHNSTONI_LOCUS6999</name>
</gene>
<comment type="caution">
    <text evidence="16">The sequence shown here is derived from an EMBL/GenBank/DDBJ whole genome shotgun (WGS) entry which is preliminary data.</text>
</comment>
<dbReference type="GO" id="GO:0005230">
    <property type="term" value="F:extracellular ligand-gated monoatomic ion channel activity"/>
    <property type="evidence" value="ECO:0007669"/>
    <property type="project" value="InterPro"/>
</dbReference>
<comment type="similarity">
    <text evidence="12 13">Belongs to the ligand-gated ion channel (TC 1.A.9) family.</text>
</comment>
<dbReference type="InterPro" id="IPR036734">
    <property type="entry name" value="Neur_chan_lig-bd_sf"/>
</dbReference>
<dbReference type="InterPro" id="IPR006028">
    <property type="entry name" value="GABAA/Glycine_rcpt"/>
</dbReference>
<evidence type="ECO:0000256" key="6">
    <source>
        <dbReference type="ARBA" id="ARBA00022729"/>
    </source>
</evidence>
<dbReference type="Proteomes" id="UP000746747">
    <property type="component" value="Unassembled WGS sequence"/>
</dbReference>
<proteinExistence type="inferred from homology"/>
<dbReference type="EMBL" id="CAKAEH010001522">
    <property type="protein sequence ID" value="CAG9537150.1"/>
    <property type="molecule type" value="Genomic_DNA"/>
</dbReference>
<feature type="signal peptide" evidence="13">
    <location>
        <begin position="1"/>
        <end position="21"/>
    </location>
</feature>
<evidence type="ECO:0000256" key="5">
    <source>
        <dbReference type="ARBA" id="ARBA00022692"/>
    </source>
</evidence>
<keyword evidence="7 13" id="KW-1133">Transmembrane helix</keyword>
<keyword evidence="11 13" id="KW-0407">Ion channel</keyword>
<dbReference type="Pfam" id="PF02932">
    <property type="entry name" value="Neur_chan_memb"/>
    <property type="match status" value="1"/>
</dbReference>
<evidence type="ECO:0000313" key="17">
    <source>
        <dbReference type="Proteomes" id="UP000746747"/>
    </source>
</evidence>
<feature type="chain" id="PRO_5035341831" evidence="13">
    <location>
        <begin position="22"/>
        <end position="477"/>
    </location>
</feature>
<sequence length="477" mass="55167">MLSSLLSTIIVIAILLNKASARRRKCPDGFWKDDAIIQALMKNYTKILPEIEDAVQVDVEIHIQDISTLNEITADFNVDILYTQLWNDQSLSFANYKACKRDITMDSKFLSNIWTPNTCIINAKRTIIHTSPTDNIMVILYENGTIWVNYRMSVKAPCDLDLRIFPFDTQSCTLIFESYSHNNDEVTLRWMDNAITLMKPVQLPDFDLVCYRLNNETILYPNGYWDRLQVTFTFKRRYGFYILQAYIPTYLTIVVSWVSFCMEPKALPARTTVGVSSLLALTFQFGNILKNLPRVSYIKAMDVWMLGSISFVFCTIVELAVVCLITRCFGGNLKKKITRKRRGRRKRRFDQSQHLFFRSSSPNLNGGIYHRDNYSPQTYPLYPLSKQHGKPKMRTISKQIFRKSPSPTLIMQNLAHCKHISESGNFDIITSPTTERVLALEELVYWWYYLLRTVEHTEGMIGEKIPQQIVPGNSGTL</sequence>
<dbReference type="SUPFAM" id="SSF63712">
    <property type="entry name" value="Nicotinic receptor ligand binding domain-like"/>
    <property type="match status" value="1"/>
</dbReference>
<evidence type="ECO:0000256" key="2">
    <source>
        <dbReference type="ARBA" id="ARBA00004236"/>
    </source>
</evidence>
<dbReference type="SUPFAM" id="SSF90112">
    <property type="entry name" value="Neurotransmitter-gated ion-channel transmembrane pore"/>
    <property type="match status" value="1"/>
</dbReference>
<dbReference type="OrthoDB" id="407674at2759"/>
<evidence type="ECO:0000313" key="16">
    <source>
        <dbReference type="EMBL" id="CAG9537150.1"/>
    </source>
</evidence>
<keyword evidence="17" id="KW-1185">Reference proteome</keyword>
<feature type="transmembrane region" description="Helical" evidence="13">
    <location>
        <begin position="309"/>
        <end position="330"/>
    </location>
</feature>
<dbReference type="AlphaFoldDB" id="A0A8J2QAL2"/>
<comment type="caution">
    <text evidence="13">Lacks conserved residue(s) required for the propagation of feature annotation.</text>
</comment>
<feature type="transmembrane region" description="Helical" evidence="13">
    <location>
        <begin position="238"/>
        <end position="260"/>
    </location>
</feature>
<keyword evidence="3 13" id="KW-0813">Transport</keyword>
<feature type="domain" description="Neurotransmitter-gated ion-channel ligand-binding" evidence="14">
    <location>
        <begin position="35"/>
        <end position="237"/>
    </location>
</feature>
<dbReference type="InterPro" id="IPR006201">
    <property type="entry name" value="Neur_channel"/>
</dbReference>
<evidence type="ECO:0000259" key="14">
    <source>
        <dbReference type="Pfam" id="PF02931"/>
    </source>
</evidence>
<dbReference type="PANTHER" id="PTHR18945">
    <property type="entry name" value="NEUROTRANSMITTER GATED ION CHANNEL"/>
    <property type="match status" value="1"/>
</dbReference>
<evidence type="ECO:0000256" key="3">
    <source>
        <dbReference type="ARBA" id="ARBA00022448"/>
    </source>
</evidence>
<evidence type="ECO:0000256" key="12">
    <source>
        <dbReference type="ARBA" id="ARBA00061606"/>
    </source>
</evidence>
<dbReference type="PRINTS" id="PR00252">
    <property type="entry name" value="NRIONCHANNEL"/>
</dbReference>
<feature type="domain" description="Neurotransmitter-gated ion-channel transmembrane" evidence="15">
    <location>
        <begin position="246"/>
        <end position="339"/>
    </location>
</feature>
<dbReference type="CDD" id="cd19049">
    <property type="entry name" value="LGIC_TM_anion"/>
    <property type="match status" value="1"/>
</dbReference>
<comment type="subcellular location">
    <subcellularLocation>
        <location evidence="2">Cell membrane</location>
    </subcellularLocation>
    <subcellularLocation>
        <location evidence="1">Membrane</location>
        <topology evidence="1">Multi-pass membrane protein</topology>
    </subcellularLocation>
</comment>
<evidence type="ECO:0000256" key="4">
    <source>
        <dbReference type="ARBA" id="ARBA00022475"/>
    </source>
</evidence>
<evidence type="ECO:0000256" key="9">
    <source>
        <dbReference type="ARBA" id="ARBA00023136"/>
    </source>
</evidence>
<feature type="transmembrane region" description="Helical" evidence="13">
    <location>
        <begin position="272"/>
        <end position="289"/>
    </location>
</feature>
<dbReference type="PRINTS" id="PR00253">
    <property type="entry name" value="GABAARECEPTR"/>
</dbReference>
<evidence type="ECO:0000256" key="10">
    <source>
        <dbReference type="ARBA" id="ARBA00023180"/>
    </source>
</evidence>
<dbReference type="CDD" id="cd18990">
    <property type="entry name" value="LGIC_ECD_GABAAR"/>
    <property type="match status" value="1"/>
</dbReference>
<dbReference type="GO" id="GO:0004888">
    <property type="term" value="F:transmembrane signaling receptor activity"/>
    <property type="evidence" value="ECO:0007669"/>
    <property type="project" value="InterPro"/>
</dbReference>
<dbReference type="InterPro" id="IPR018000">
    <property type="entry name" value="Neurotransmitter_ion_chnl_CS"/>
</dbReference>
<dbReference type="InterPro" id="IPR006202">
    <property type="entry name" value="Neur_chan_lig-bd"/>
</dbReference>
<dbReference type="InterPro" id="IPR036719">
    <property type="entry name" value="Neuro-gated_channel_TM_sf"/>
</dbReference>
<evidence type="ECO:0000256" key="8">
    <source>
        <dbReference type="ARBA" id="ARBA00023065"/>
    </source>
</evidence>
<dbReference type="Gene3D" id="2.70.170.10">
    <property type="entry name" value="Neurotransmitter-gated ion-channel ligand-binding domain"/>
    <property type="match status" value="1"/>
</dbReference>
<name>A0A8J2QAL2_9BILA</name>
<keyword evidence="4" id="KW-1003">Cell membrane</keyword>
<evidence type="ECO:0000256" key="11">
    <source>
        <dbReference type="ARBA" id="ARBA00023303"/>
    </source>
</evidence>
<dbReference type="InterPro" id="IPR006029">
    <property type="entry name" value="Neurotrans-gated_channel_TM"/>
</dbReference>
<reference evidence="16" key="1">
    <citation type="submission" date="2021-09" db="EMBL/GenBank/DDBJ databases">
        <authorList>
            <consortium name="Pathogen Informatics"/>
        </authorList>
    </citation>
    <scope>NUCLEOTIDE SEQUENCE</scope>
</reference>
<keyword evidence="9 13" id="KW-0472">Membrane</keyword>
<evidence type="ECO:0000256" key="1">
    <source>
        <dbReference type="ARBA" id="ARBA00004141"/>
    </source>
</evidence>
<evidence type="ECO:0000256" key="7">
    <source>
        <dbReference type="ARBA" id="ARBA00022989"/>
    </source>
</evidence>
<accession>A0A8J2QAL2</accession>
<protein>
    <submittedName>
        <fullName evidence="16">Uncharacterized protein</fullName>
    </submittedName>
</protein>
<evidence type="ECO:0000259" key="15">
    <source>
        <dbReference type="Pfam" id="PF02932"/>
    </source>
</evidence>
<keyword evidence="10" id="KW-0325">Glycoprotein</keyword>
<dbReference type="Pfam" id="PF02931">
    <property type="entry name" value="Neur_chan_LBD"/>
    <property type="match status" value="1"/>
</dbReference>
<dbReference type="GO" id="GO:0005886">
    <property type="term" value="C:plasma membrane"/>
    <property type="evidence" value="ECO:0007669"/>
    <property type="project" value="UniProtKB-SubCell"/>
</dbReference>
<dbReference type="Gene3D" id="1.20.58.390">
    <property type="entry name" value="Neurotransmitter-gated ion-channel transmembrane domain"/>
    <property type="match status" value="1"/>
</dbReference>
<keyword evidence="8 13" id="KW-0406">Ion transport</keyword>